<reference evidence="1 2" key="1">
    <citation type="submission" date="2019-06" db="EMBL/GenBank/DDBJ databases">
        <title>Draft genome sequence of Miniimonas arenae KCTC 19750T isolated from sea sand.</title>
        <authorList>
            <person name="Park S.-J."/>
        </authorList>
    </citation>
    <scope>NUCLEOTIDE SEQUENCE [LARGE SCALE GENOMIC DNA]</scope>
    <source>
        <strain evidence="1 2">KCTC 19750</strain>
    </source>
</reference>
<dbReference type="Proteomes" id="UP000313849">
    <property type="component" value="Unassembled WGS sequence"/>
</dbReference>
<accession>A0A5C5BDF0</accession>
<dbReference type="SUPFAM" id="SSF51726">
    <property type="entry name" value="UROD/MetE-like"/>
    <property type="match status" value="1"/>
</dbReference>
<proteinExistence type="predicted"/>
<evidence type="ECO:0008006" key="3">
    <source>
        <dbReference type="Google" id="ProtNLM"/>
    </source>
</evidence>
<name>A0A5C5BDF0_9MICO</name>
<dbReference type="OrthoDB" id="5242426at2"/>
<organism evidence="1 2">
    <name type="scientific">Miniimonas arenae</name>
    <dbReference type="NCBI Taxonomy" id="676201"/>
    <lineage>
        <taxon>Bacteria</taxon>
        <taxon>Bacillati</taxon>
        <taxon>Actinomycetota</taxon>
        <taxon>Actinomycetes</taxon>
        <taxon>Micrococcales</taxon>
        <taxon>Beutenbergiaceae</taxon>
        <taxon>Miniimonas</taxon>
    </lineage>
</organism>
<sequence length="345" mass="35092">MSDAVAIAGPSGWPGEDAYAAHLAALDVLADPPSGVAGVPGLLALPNRGPWAQPAGRALALAESMPASLEPHGWRLALVPGADQQLARRYLRADVEALALASAGWQGPVTLPVLGPFSLAAVLWLPVGERVVGDAAALADLVSSLALGIERHVAEVSAAREVVAGSDDPGAGAEVVLHEPFMPAILAGSVPSFSGMSRLRAIAPEVVADTLTRGFAALPGTRVVVQVVPDPDVISAVGAARPFALQLDTARLDARGWDALAEQVEAGVQVRHAVVPHARADERADPGAVARSVLEPWRATGLTTADQPVVVLPRPGLSEVTPGAAAATLRATARAALSLGELLAS</sequence>
<protein>
    <recommendedName>
        <fullName evidence="3">Methionine synthase</fullName>
    </recommendedName>
</protein>
<comment type="caution">
    <text evidence="1">The sequence shown here is derived from an EMBL/GenBank/DDBJ whole genome shotgun (WGS) entry which is preliminary data.</text>
</comment>
<keyword evidence="2" id="KW-1185">Reference proteome</keyword>
<gene>
    <name evidence="1" type="ORF">FH969_04425</name>
</gene>
<dbReference type="InterPro" id="IPR038071">
    <property type="entry name" value="UROD/MetE-like_sf"/>
</dbReference>
<dbReference type="Gene3D" id="3.20.20.210">
    <property type="match status" value="1"/>
</dbReference>
<dbReference type="AlphaFoldDB" id="A0A5C5BDF0"/>
<dbReference type="RefSeq" id="WP_139986268.1">
    <property type="nucleotide sequence ID" value="NZ_VENP01000010.1"/>
</dbReference>
<evidence type="ECO:0000313" key="1">
    <source>
        <dbReference type="EMBL" id="TNU76183.1"/>
    </source>
</evidence>
<dbReference type="EMBL" id="VENP01000010">
    <property type="protein sequence ID" value="TNU76183.1"/>
    <property type="molecule type" value="Genomic_DNA"/>
</dbReference>
<evidence type="ECO:0000313" key="2">
    <source>
        <dbReference type="Proteomes" id="UP000313849"/>
    </source>
</evidence>